<dbReference type="PROSITE" id="PS50937">
    <property type="entry name" value="HTH_MERR_2"/>
    <property type="match status" value="1"/>
</dbReference>
<dbReference type="EMBL" id="LAZR01016029">
    <property type="protein sequence ID" value="KKM06295.1"/>
    <property type="molecule type" value="Genomic_DNA"/>
</dbReference>
<dbReference type="SUPFAM" id="SSF46955">
    <property type="entry name" value="Putative DNA-binding domain"/>
    <property type="match status" value="1"/>
</dbReference>
<name>A0A0F9H5I4_9ZZZZ</name>
<proteinExistence type="predicted"/>
<gene>
    <name evidence="2" type="ORF">LCGC14_1745460</name>
</gene>
<dbReference type="Pfam" id="PF13411">
    <property type="entry name" value="MerR_1"/>
    <property type="match status" value="1"/>
</dbReference>
<dbReference type="GO" id="GO:0006355">
    <property type="term" value="P:regulation of DNA-templated transcription"/>
    <property type="evidence" value="ECO:0007669"/>
    <property type="project" value="InterPro"/>
</dbReference>
<sequence length="90" mass="10622">MYKEKIVQKAYHTISEVAKKTKIAQTTIRFWESEFHWFCPKRGRKNQRLYNIKELNKLNCIIILTTSGVTLEGVKAAHKDKYLVKLTGFF</sequence>
<evidence type="ECO:0000313" key="2">
    <source>
        <dbReference type="EMBL" id="KKM06295.1"/>
    </source>
</evidence>
<evidence type="ECO:0000259" key="1">
    <source>
        <dbReference type="PROSITE" id="PS50937"/>
    </source>
</evidence>
<dbReference type="Gene3D" id="1.10.1660.10">
    <property type="match status" value="1"/>
</dbReference>
<feature type="domain" description="HTH merR-type" evidence="1">
    <location>
        <begin position="11"/>
        <end position="80"/>
    </location>
</feature>
<protein>
    <recommendedName>
        <fullName evidence="1">HTH merR-type domain-containing protein</fullName>
    </recommendedName>
</protein>
<dbReference type="InterPro" id="IPR000551">
    <property type="entry name" value="MerR-type_HTH_dom"/>
</dbReference>
<organism evidence="2">
    <name type="scientific">marine sediment metagenome</name>
    <dbReference type="NCBI Taxonomy" id="412755"/>
    <lineage>
        <taxon>unclassified sequences</taxon>
        <taxon>metagenomes</taxon>
        <taxon>ecological metagenomes</taxon>
    </lineage>
</organism>
<accession>A0A0F9H5I4</accession>
<reference evidence="2" key="1">
    <citation type="journal article" date="2015" name="Nature">
        <title>Complex archaea that bridge the gap between prokaryotes and eukaryotes.</title>
        <authorList>
            <person name="Spang A."/>
            <person name="Saw J.H."/>
            <person name="Jorgensen S.L."/>
            <person name="Zaremba-Niedzwiedzka K."/>
            <person name="Martijn J."/>
            <person name="Lind A.E."/>
            <person name="van Eijk R."/>
            <person name="Schleper C."/>
            <person name="Guy L."/>
            <person name="Ettema T.J."/>
        </authorList>
    </citation>
    <scope>NUCLEOTIDE SEQUENCE</scope>
</reference>
<comment type="caution">
    <text evidence="2">The sequence shown here is derived from an EMBL/GenBank/DDBJ whole genome shotgun (WGS) entry which is preliminary data.</text>
</comment>
<dbReference type="InterPro" id="IPR009061">
    <property type="entry name" value="DNA-bd_dom_put_sf"/>
</dbReference>
<dbReference type="AlphaFoldDB" id="A0A0F9H5I4"/>
<dbReference type="SMART" id="SM00422">
    <property type="entry name" value="HTH_MERR"/>
    <property type="match status" value="1"/>
</dbReference>
<dbReference type="GO" id="GO:0003677">
    <property type="term" value="F:DNA binding"/>
    <property type="evidence" value="ECO:0007669"/>
    <property type="project" value="InterPro"/>
</dbReference>